<dbReference type="Proteomes" id="UP000178347">
    <property type="component" value="Unassembled WGS sequence"/>
</dbReference>
<evidence type="ECO:0008006" key="5">
    <source>
        <dbReference type="Google" id="ProtNLM"/>
    </source>
</evidence>
<feature type="domain" description="Mur ligase central" evidence="2">
    <location>
        <begin position="111"/>
        <end position="324"/>
    </location>
</feature>
<organism evidence="3 4">
    <name type="scientific">Candidatus Magasanikbacteria bacterium RIFCSPLOWO2_12_FULL_43_12</name>
    <dbReference type="NCBI Taxonomy" id="1798692"/>
    <lineage>
        <taxon>Bacteria</taxon>
        <taxon>Candidatus Magasanikiibacteriota</taxon>
    </lineage>
</organism>
<dbReference type="InterPro" id="IPR000713">
    <property type="entry name" value="Mur_ligase_N"/>
</dbReference>
<feature type="domain" description="Mur ligase N-terminal catalytic" evidence="1">
    <location>
        <begin position="3"/>
        <end position="102"/>
    </location>
</feature>
<dbReference type="PANTHER" id="PTHR43445:SF5">
    <property type="entry name" value="UDP-N-ACETYLMURAMATE--L-ALANYL-GAMMA-D-GLUTAMYL-MESO-2,6-DIAMINOHEPTANDIOATE LIGASE"/>
    <property type="match status" value="1"/>
</dbReference>
<dbReference type="GO" id="GO:0005524">
    <property type="term" value="F:ATP binding"/>
    <property type="evidence" value="ECO:0007669"/>
    <property type="project" value="InterPro"/>
</dbReference>
<dbReference type="STRING" id="1798692.A3G00_00265"/>
<dbReference type="Gene3D" id="3.40.50.720">
    <property type="entry name" value="NAD(P)-binding Rossmann-like Domain"/>
    <property type="match status" value="1"/>
</dbReference>
<dbReference type="SUPFAM" id="SSF51984">
    <property type="entry name" value="MurCD N-terminal domain"/>
    <property type="match status" value="1"/>
</dbReference>
<dbReference type="InterPro" id="IPR036565">
    <property type="entry name" value="Mur-like_cat_sf"/>
</dbReference>
<name>A0A1F6MS66_9BACT</name>
<dbReference type="SUPFAM" id="SSF53623">
    <property type="entry name" value="MurD-like peptide ligases, catalytic domain"/>
    <property type="match status" value="1"/>
</dbReference>
<dbReference type="PANTHER" id="PTHR43445">
    <property type="entry name" value="UDP-N-ACETYLMURAMATE--L-ALANINE LIGASE-RELATED"/>
    <property type="match status" value="1"/>
</dbReference>
<comment type="caution">
    <text evidence="3">The sequence shown here is derived from an EMBL/GenBank/DDBJ whole genome shotgun (WGS) entry which is preliminary data.</text>
</comment>
<dbReference type="Gene3D" id="3.40.1190.10">
    <property type="entry name" value="Mur-like, catalytic domain"/>
    <property type="match status" value="1"/>
</dbReference>
<dbReference type="InterPro" id="IPR013221">
    <property type="entry name" value="Mur_ligase_cen"/>
</dbReference>
<dbReference type="InterPro" id="IPR036615">
    <property type="entry name" value="Mur_ligase_C_dom_sf"/>
</dbReference>
<dbReference type="EMBL" id="MFQN01000014">
    <property type="protein sequence ID" value="OGH74477.1"/>
    <property type="molecule type" value="Genomic_DNA"/>
</dbReference>
<evidence type="ECO:0000313" key="3">
    <source>
        <dbReference type="EMBL" id="OGH74477.1"/>
    </source>
</evidence>
<dbReference type="Pfam" id="PF08245">
    <property type="entry name" value="Mur_ligase_M"/>
    <property type="match status" value="1"/>
</dbReference>
<dbReference type="AlphaFoldDB" id="A0A1F6MS66"/>
<dbReference type="Pfam" id="PF01225">
    <property type="entry name" value="Mur_ligase"/>
    <property type="match status" value="1"/>
</dbReference>
<reference evidence="3 4" key="1">
    <citation type="journal article" date="2016" name="Nat. Commun.">
        <title>Thousands of microbial genomes shed light on interconnected biogeochemical processes in an aquifer system.</title>
        <authorList>
            <person name="Anantharaman K."/>
            <person name="Brown C.T."/>
            <person name="Hug L.A."/>
            <person name="Sharon I."/>
            <person name="Castelle C.J."/>
            <person name="Probst A.J."/>
            <person name="Thomas B.C."/>
            <person name="Singh A."/>
            <person name="Wilkins M.J."/>
            <person name="Karaoz U."/>
            <person name="Brodie E.L."/>
            <person name="Williams K.H."/>
            <person name="Hubbard S.S."/>
            <person name="Banfield J.F."/>
        </authorList>
    </citation>
    <scope>NUCLEOTIDE SEQUENCE [LARGE SCALE GENOMIC DNA]</scope>
</reference>
<sequence length="524" mass="58763">MRHIHFIGICGVAMSGLALAFKKAGWRVTGSDVGIYPPISDYLKKNKVDYYTGWHPDLMCKNGKPDLVVVGNVASSNNPEWLYTQEQKLEYKSYPELIAEYIVRKNSIVCAGTYGKTSTAALLSWILYKAGMELSYMFGGLAIDGDFPSAFCHCEERGTSDEAIQNNIDRLLRRLLTPRNDSGDWSVLEGDEYKSSRWDDRPKFAHYSPTHLLLTAVEWDHADVYPTEEAYFRVFDELVKSVPETGLVVANESVSCNMKHGTWNKPTIKTYGKSEKSDYKYSDVKTTKDGVEFDISYNSSVLHLKSYVFGDYMAENICGAFAMACEIGIDPETIIKAIGEFKGLKRRLEKRFEGEITIFDDIAHSPAKAESTLNTLASVIANHSEAIRLLNDTGLRSLSRVETRDRAAPPHNDRRIIAIFEPNTGNRQPEAIPSYDNKFNAADLVIIPELTSIKHDPKKSPPLEGEDLMKIISQTHPNVKYISDDEKLVDLINKEAKVGDVVVFLGSHGFRGMIEVLVSKFISK</sequence>
<gene>
    <name evidence="3" type="ORF">A3G00_00265</name>
</gene>
<dbReference type="Gene3D" id="3.90.190.20">
    <property type="entry name" value="Mur ligase, C-terminal domain"/>
    <property type="match status" value="1"/>
</dbReference>
<evidence type="ECO:0000313" key="4">
    <source>
        <dbReference type="Proteomes" id="UP000178347"/>
    </source>
</evidence>
<dbReference type="SUPFAM" id="SSF53244">
    <property type="entry name" value="MurD-like peptide ligases, peptide-binding domain"/>
    <property type="match status" value="1"/>
</dbReference>
<dbReference type="InterPro" id="IPR050061">
    <property type="entry name" value="MurCDEF_pg_biosynth"/>
</dbReference>
<evidence type="ECO:0000259" key="2">
    <source>
        <dbReference type="Pfam" id="PF08245"/>
    </source>
</evidence>
<accession>A0A1F6MS66</accession>
<dbReference type="GO" id="GO:0016881">
    <property type="term" value="F:acid-amino acid ligase activity"/>
    <property type="evidence" value="ECO:0007669"/>
    <property type="project" value="InterPro"/>
</dbReference>
<proteinExistence type="predicted"/>
<protein>
    <recommendedName>
        <fullName evidence="5">UDP-N-acetylmuramate:L-alanyl-gamma-D-glutamyl-meso-diaminopimelate ligase</fullName>
    </recommendedName>
</protein>
<evidence type="ECO:0000259" key="1">
    <source>
        <dbReference type="Pfam" id="PF01225"/>
    </source>
</evidence>